<protein>
    <recommendedName>
        <fullName evidence="1">Rubrerythrin diiron-binding domain-containing protein</fullName>
    </recommendedName>
</protein>
<organism evidence="2">
    <name type="scientific">candidate division WOR-3 bacterium</name>
    <dbReference type="NCBI Taxonomy" id="2052148"/>
    <lineage>
        <taxon>Bacteria</taxon>
        <taxon>Bacteria division WOR-3</taxon>
    </lineage>
</organism>
<dbReference type="InterPro" id="IPR012347">
    <property type="entry name" value="Ferritin-like"/>
</dbReference>
<comment type="caution">
    <text evidence="2">The sequence shown here is derived from an EMBL/GenBank/DDBJ whole genome shotgun (WGS) entry which is preliminary data.</text>
</comment>
<sequence length="159" mass="18813">MPTFFSLAEVLEMAITLEKKGRVYYENIASRTKDSEMRELFLFLAREEMRHEERFKALAEKVKASPESLPAKWEEVRPYLQVITDSRFFAGEDKVIRKQESAEAVSEIFEYAIRFEKDTILFYQEIRGLVSVSDQKVVEEIIEEEKSHIRRLADFSLKY</sequence>
<dbReference type="InterPro" id="IPR003251">
    <property type="entry name" value="Rr_diiron-bd_dom"/>
</dbReference>
<dbReference type="PANTHER" id="PTHR33531:SF7">
    <property type="entry name" value="HYPOTHETICAL MEMBRANE PROTEIN, CONSERVED"/>
    <property type="match status" value="1"/>
</dbReference>
<dbReference type="GO" id="GO:0016491">
    <property type="term" value="F:oxidoreductase activity"/>
    <property type="evidence" value="ECO:0007669"/>
    <property type="project" value="InterPro"/>
</dbReference>
<proteinExistence type="predicted"/>
<feature type="domain" description="Rubrerythrin diiron-binding" evidence="1">
    <location>
        <begin position="9"/>
        <end position="153"/>
    </location>
</feature>
<dbReference type="Pfam" id="PF02915">
    <property type="entry name" value="Rubrerythrin"/>
    <property type="match status" value="1"/>
</dbReference>
<dbReference type="InterPro" id="IPR009078">
    <property type="entry name" value="Ferritin-like_SF"/>
</dbReference>
<gene>
    <name evidence="2" type="ORF">ENX07_03845</name>
</gene>
<evidence type="ECO:0000259" key="1">
    <source>
        <dbReference type="Pfam" id="PF02915"/>
    </source>
</evidence>
<dbReference type="CDD" id="cd01045">
    <property type="entry name" value="Ferritin_like_AB"/>
    <property type="match status" value="1"/>
</dbReference>
<dbReference type="PANTHER" id="PTHR33531">
    <property type="entry name" value="RUBRERYTHRIN SUBFAMILY"/>
    <property type="match status" value="1"/>
</dbReference>
<accession>A0A7C3UYK5</accession>
<dbReference type="SUPFAM" id="SSF47240">
    <property type="entry name" value="Ferritin-like"/>
    <property type="match status" value="1"/>
</dbReference>
<reference evidence="2" key="1">
    <citation type="journal article" date="2020" name="mSystems">
        <title>Genome- and Community-Level Interaction Insights into Carbon Utilization and Element Cycling Functions of Hydrothermarchaeota in Hydrothermal Sediment.</title>
        <authorList>
            <person name="Zhou Z."/>
            <person name="Liu Y."/>
            <person name="Xu W."/>
            <person name="Pan J."/>
            <person name="Luo Z.H."/>
            <person name="Li M."/>
        </authorList>
    </citation>
    <scope>NUCLEOTIDE SEQUENCE [LARGE SCALE GENOMIC DNA]</scope>
    <source>
        <strain evidence="2">SpSt-906</strain>
    </source>
</reference>
<dbReference type="EMBL" id="DTMQ01000022">
    <property type="protein sequence ID" value="HGE99186.1"/>
    <property type="molecule type" value="Genomic_DNA"/>
</dbReference>
<evidence type="ECO:0000313" key="2">
    <source>
        <dbReference type="EMBL" id="HGE99186.1"/>
    </source>
</evidence>
<dbReference type="Gene3D" id="1.20.1260.10">
    <property type="match status" value="1"/>
</dbReference>
<dbReference type="GO" id="GO:0046872">
    <property type="term" value="F:metal ion binding"/>
    <property type="evidence" value="ECO:0007669"/>
    <property type="project" value="InterPro"/>
</dbReference>
<dbReference type="AlphaFoldDB" id="A0A7C3UYK5"/>
<name>A0A7C3UYK5_UNCW3</name>